<keyword evidence="2" id="KW-1185">Reference proteome</keyword>
<gene>
    <name evidence="1" type="ORF">POPTR_005G213600</name>
</gene>
<dbReference type="eggNOG" id="KOG1075">
    <property type="taxonomic scope" value="Eukaryota"/>
</dbReference>
<name>B9H8C4_POPTR</name>
<organism evidence="1 2">
    <name type="scientific">Populus trichocarpa</name>
    <name type="common">Western balsam poplar</name>
    <name type="synonym">Populus balsamifera subsp. trichocarpa</name>
    <dbReference type="NCBI Taxonomy" id="3694"/>
    <lineage>
        <taxon>Eukaryota</taxon>
        <taxon>Viridiplantae</taxon>
        <taxon>Streptophyta</taxon>
        <taxon>Embryophyta</taxon>
        <taxon>Tracheophyta</taxon>
        <taxon>Spermatophyta</taxon>
        <taxon>Magnoliopsida</taxon>
        <taxon>eudicotyledons</taxon>
        <taxon>Gunneridae</taxon>
        <taxon>Pentapetalae</taxon>
        <taxon>rosids</taxon>
        <taxon>fabids</taxon>
        <taxon>Malpighiales</taxon>
        <taxon>Salicaceae</taxon>
        <taxon>Saliceae</taxon>
        <taxon>Populus</taxon>
    </lineage>
</organism>
<dbReference type="Proteomes" id="UP000006729">
    <property type="component" value="Chromosome 5"/>
</dbReference>
<protein>
    <submittedName>
        <fullName evidence="1">Uncharacterized protein</fullName>
    </submittedName>
</protein>
<accession>B9H8C4</accession>
<dbReference type="EMBL" id="CM009294">
    <property type="protein sequence ID" value="PNT37929.1"/>
    <property type="molecule type" value="Genomic_DNA"/>
</dbReference>
<dbReference type="HOGENOM" id="CLU_2268437_0_0_1"/>
<dbReference type="InParanoid" id="B9H8C4"/>
<reference evidence="1 2" key="1">
    <citation type="journal article" date="2006" name="Science">
        <title>The genome of black cottonwood, Populus trichocarpa (Torr. &amp; Gray).</title>
        <authorList>
            <person name="Tuskan G.A."/>
            <person name="Difazio S."/>
            <person name="Jansson S."/>
            <person name="Bohlmann J."/>
            <person name="Grigoriev I."/>
            <person name="Hellsten U."/>
            <person name="Putnam N."/>
            <person name="Ralph S."/>
            <person name="Rombauts S."/>
            <person name="Salamov A."/>
            <person name="Schein J."/>
            <person name="Sterck L."/>
            <person name="Aerts A."/>
            <person name="Bhalerao R.R."/>
            <person name="Bhalerao R.P."/>
            <person name="Blaudez D."/>
            <person name="Boerjan W."/>
            <person name="Brun A."/>
            <person name="Brunner A."/>
            <person name="Busov V."/>
            <person name="Campbell M."/>
            <person name="Carlson J."/>
            <person name="Chalot M."/>
            <person name="Chapman J."/>
            <person name="Chen G.L."/>
            <person name="Cooper D."/>
            <person name="Coutinho P.M."/>
            <person name="Couturier J."/>
            <person name="Covert S."/>
            <person name="Cronk Q."/>
            <person name="Cunningham R."/>
            <person name="Davis J."/>
            <person name="Degroeve S."/>
            <person name="Dejardin A."/>
            <person name="Depamphilis C."/>
            <person name="Detter J."/>
            <person name="Dirks B."/>
            <person name="Dubchak I."/>
            <person name="Duplessis S."/>
            <person name="Ehlting J."/>
            <person name="Ellis B."/>
            <person name="Gendler K."/>
            <person name="Goodstein D."/>
            <person name="Gribskov M."/>
            <person name="Grimwood J."/>
            <person name="Groover A."/>
            <person name="Gunter L."/>
            <person name="Hamberger B."/>
            <person name="Heinze B."/>
            <person name="Helariutta Y."/>
            <person name="Henrissat B."/>
            <person name="Holligan D."/>
            <person name="Holt R."/>
            <person name="Huang W."/>
            <person name="Islam-Faridi N."/>
            <person name="Jones S."/>
            <person name="Jones-Rhoades M."/>
            <person name="Jorgensen R."/>
            <person name="Joshi C."/>
            <person name="Kangasjarvi J."/>
            <person name="Karlsson J."/>
            <person name="Kelleher C."/>
            <person name="Kirkpatrick R."/>
            <person name="Kirst M."/>
            <person name="Kohler A."/>
            <person name="Kalluri U."/>
            <person name="Larimer F."/>
            <person name="Leebens-Mack J."/>
            <person name="Leple J.C."/>
            <person name="Locascio P."/>
            <person name="Lou Y."/>
            <person name="Lucas S."/>
            <person name="Martin F."/>
            <person name="Montanini B."/>
            <person name="Napoli C."/>
            <person name="Nelson D.R."/>
            <person name="Nelson C."/>
            <person name="Nieminen K."/>
            <person name="Nilsson O."/>
            <person name="Pereda V."/>
            <person name="Peter G."/>
            <person name="Philippe R."/>
            <person name="Pilate G."/>
            <person name="Poliakov A."/>
            <person name="Razumovskaya J."/>
            <person name="Richardson P."/>
            <person name="Rinaldi C."/>
            <person name="Ritland K."/>
            <person name="Rouze P."/>
            <person name="Ryaboy D."/>
            <person name="Schmutz J."/>
            <person name="Schrader J."/>
            <person name="Segerman B."/>
            <person name="Shin H."/>
            <person name="Siddiqui A."/>
            <person name="Sterky F."/>
            <person name="Terry A."/>
            <person name="Tsai C.J."/>
            <person name="Uberbacher E."/>
            <person name="Unneberg P."/>
            <person name="Vahala J."/>
            <person name="Wall K."/>
            <person name="Wessler S."/>
            <person name="Yang G."/>
            <person name="Yin T."/>
            <person name="Douglas C."/>
            <person name="Marra M."/>
            <person name="Sandberg G."/>
            <person name="Van de Peer Y."/>
            <person name="Rokhsar D."/>
        </authorList>
    </citation>
    <scope>NUCLEOTIDE SEQUENCE [LARGE SCALE GENOMIC DNA]</scope>
    <source>
        <strain evidence="2">cv. Nisqually</strain>
    </source>
</reference>
<dbReference type="AlphaFoldDB" id="B9H8C4"/>
<evidence type="ECO:0000313" key="2">
    <source>
        <dbReference type="Proteomes" id="UP000006729"/>
    </source>
</evidence>
<evidence type="ECO:0000313" key="1">
    <source>
        <dbReference type="EMBL" id="PNT37929.1"/>
    </source>
</evidence>
<proteinExistence type="predicted"/>
<sequence>MAAEMWAVFHGLDLIWRLGFRHVELEVLARHWTIRVRHVFQKSLRGLTANFGHEVSLGTHHFKSPMKSLSALLYADMIGVTIPLITRLQFLLSGLRDPIVIMN</sequence>